<evidence type="ECO:0000256" key="4">
    <source>
        <dbReference type="ARBA" id="ARBA00023163"/>
    </source>
</evidence>
<dbReference type="PROSITE" id="PS50921">
    <property type="entry name" value="ANTAR"/>
    <property type="match status" value="1"/>
</dbReference>
<dbReference type="Gene3D" id="3.30.450.40">
    <property type="match status" value="1"/>
</dbReference>
<dbReference type="InterPro" id="IPR029016">
    <property type="entry name" value="GAF-like_dom_sf"/>
</dbReference>
<dbReference type="PATRIC" id="fig|1441730.3.peg.2356"/>
<dbReference type="GO" id="GO:0003723">
    <property type="term" value="F:RNA binding"/>
    <property type="evidence" value="ECO:0007669"/>
    <property type="project" value="InterPro"/>
</dbReference>
<dbReference type="InterPro" id="IPR011006">
    <property type="entry name" value="CheY-like_superfamily"/>
</dbReference>
<keyword evidence="4" id="KW-0804">Transcription</keyword>
<evidence type="ECO:0000256" key="1">
    <source>
        <dbReference type="ARBA" id="ARBA00022679"/>
    </source>
</evidence>
<name>A0A0V9UKD9_9NOCA</name>
<reference evidence="6 7" key="2">
    <citation type="journal article" date="2016" name="Genome Announc.">
        <title>Draft Genome Sequence of a Versatile Hydrocarbon-Degrading Bacterium, Rhodococcus pyridinivorans Strain KG-16, Collected from Oil Fields in India.</title>
        <authorList>
            <person name="Aggarwal R.K."/>
            <person name="Dawar C."/>
            <person name="Phanindranath R."/>
            <person name="Mutnuri L."/>
            <person name="Dayal A.M."/>
        </authorList>
    </citation>
    <scope>NUCLEOTIDE SEQUENCE [LARGE SCALE GENOMIC DNA]</scope>
    <source>
        <strain evidence="6 7">KG-16</strain>
    </source>
</reference>
<dbReference type="Proteomes" id="UP000053060">
    <property type="component" value="Unassembled WGS sequence"/>
</dbReference>
<keyword evidence="2" id="KW-0418">Kinase</keyword>
<dbReference type="SMART" id="SM01012">
    <property type="entry name" value="ANTAR"/>
    <property type="match status" value="1"/>
</dbReference>
<evidence type="ECO:0000313" key="7">
    <source>
        <dbReference type="Proteomes" id="UP000053060"/>
    </source>
</evidence>
<dbReference type="GO" id="GO:0016301">
    <property type="term" value="F:kinase activity"/>
    <property type="evidence" value="ECO:0007669"/>
    <property type="project" value="UniProtKB-KW"/>
</dbReference>
<keyword evidence="1" id="KW-0808">Transferase</keyword>
<evidence type="ECO:0000256" key="2">
    <source>
        <dbReference type="ARBA" id="ARBA00022777"/>
    </source>
</evidence>
<reference evidence="7" key="1">
    <citation type="submission" date="2015-01" db="EMBL/GenBank/DDBJ databases">
        <title>Draft genome sequence of Rhodococcus pyridinivorans strain KG-16, a hydrocarbon-degrading bacterium.</title>
        <authorList>
            <person name="Aggarwal R.K."/>
            <person name="Dawar C."/>
        </authorList>
    </citation>
    <scope>NUCLEOTIDE SEQUENCE [LARGE SCALE GENOMIC DNA]</scope>
    <source>
        <strain evidence="7">KG-16</strain>
    </source>
</reference>
<feature type="domain" description="ANTAR" evidence="5">
    <location>
        <begin position="143"/>
        <end position="204"/>
    </location>
</feature>
<organism evidence="6 7">
    <name type="scientific">Rhodococcus pyridinivorans KG-16</name>
    <dbReference type="NCBI Taxonomy" id="1441730"/>
    <lineage>
        <taxon>Bacteria</taxon>
        <taxon>Bacillati</taxon>
        <taxon>Actinomycetota</taxon>
        <taxon>Actinomycetes</taxon>
        <taxon>Mycobacteriales</taxon>
        <taxon>Nocardiaceae</taxon>
        <taxon>Rhodococcus</taxon>
    </lineage>
</organism>
<dbReference type="Pfam" id="PF03861">
    <property type="entry name" value="ANTAR"/>
    <property type="match status" value="1"/>
</dbReference>
<gene>
    <name evidence="6" type="ORF">Z045_11330</name>
</gene>
<dbReference type="Gene3D" id="1.10.10.10">
    <property type="entry name" value="Winged helix-like DNA-binding domain superfamily/Winged helix DNA-binding domain"/>
    <property type="match status" value="1"/>
</dbReference>
<dbReference type="SUPFAM" id="SSF55781">
    <property type="entry name" value="GAF domain-like"/>
    <property type="match status" value="1"/>
</dbReference>
<dbReference type="InterPro" id="IPR003018">
    <property type="entry name" value="GAF"/>
</dbReference>
<evidence type="ECO:0000259" key="5">
    <source>
        <dbReference type="PROSITE" id="PS50921"/>
    </source>
</evidence>
<dbReference type="InterPro" id="IPR005561">
    <property type="entry name" value="ANTAR"/>
</dbReference>
<keyword evidence="3" id="KW-0805">Transcription regulation</keyword>
<accession>A0A0V9UKD9</accession>
<dbReference type="SUPFAM" id="SSF52172">
    <property type="entry name" value="CheY-like"/>
    <property type="match status" value="1"/>
</dbReference>
<dbReference type="EMBL" id="AZXY01000005">
    <property type="protein sequence ID" value="KSZ58486.1"/>
    <property type="molecule type" value="Genomic_DNA"/>
</dbReference>
<proteinExistence type="predicted"/>
<protein>
    <submittedName>
        <fullName evidence="6">Antitermination regulator</fullName>
    </submittedName>
</protein>
<sequence length="208" mass="22250">MRAESACLDDTLRLITSAAVELVPGAEQAGIAVRTSGLRFESRAATGPLPSVVDALQREAGDGPCVESMRERSTVLVTDMRRESRWSAVSSEFSAAGVGSTLVLCLYTDEVHGALHVHSSRAEAFDEHSIDVGTSLATHAAIALVASRQEEQLRDALASRDVIGQAKGMLMERFAVGADDAFVLLRKLSQERNVPLRRIAGHVVEAGR</sequence>
<dbReference type="InterPro" id="IPR036388">
    <property type="entry name" value="WH-like_DNA-bd_sf"/>
</dbReference>
<dbReference type="AlphaFoldDB" id="A0A0V9UKD9"/>
<evidence type="ECO:0000313" key="6">
    <source>
        <dbReference type="EMBL" id="KSZ58486.1"/>
    </source>
</evidence>
<dbReference type="Pfam" id="PF13185">
    <property type="entry name" value="GAF_2"/>
    <property type="match status" value="1"/>
</dbReference>
<comment type="caution">
    <text evidence="6">The sequence shown here is derived from an EMBL/GenBank/DDBJ whole genome shotgun (WGS) entry which is preliminary data.</text>
</comment>
<dbReference type="InterPro" id="IPR012074">
    <property type="entry name" value="GAF_ANTAR"/>
</dbReference>
<evidence type="ECO:0000256" key="3">
    <source>
        <dbReference type="ARBA" id="ARBA00023015"/>
    </source>
</evidence>
<dbReference type="RefSeq" id="WP_060651954.1">
    <property type="nucleotide sequence ID" value="NZ_AZXY01000005.1"/>
</dbReference>
<dbReference type="PIRSF" id="PIRSF036625">
    <property type="entry name" value="GAF_ANTAR"/>
    <property type="match status" value="1"/>
</dbReference>